<dbReference type="EMBL" id="LNCD01000138">
    <property type="protein sequence ID" value="KWV41841.1"/>
    <property type="molecule type" value="Genomic_DNA"/>
</dbReference>
<dbReference type="AlphaFoldDB" id="A0A120FEV4"/>
<proteinExistence type="inferred from homology"/>
<dbReference type="GO" id="GO:0043190">
    <property type="term" value="C:ATP-binding cassette (ABC) transporter complex"/>
    <property type="evidence" value="ECO:0007669"/>
    <property type="project" value="InterPro"/>
</dbReference>
<dbReference type="GO" id="GO:0015833">
    <property type="term" value="P:peptide transport"/>
    <property type="evidence" value="ECO:0007669"/>
    <property type="project" value="TreeGrafter"/>
</dbReference>
<gene>
    <name evidence="4" type="ORF">AS026_21925</name>
</gene>
<dbReference type="GO" id="GO:1904680">
    <property type="term" value="F:peptide transmembrane transporter activity"/>
    <property type="evidence" value="ECO:0007669"/>
    <property type="project" value="TreeGrafter"/>
</dbReference>
<dbReference type="SUPFAM" id="SSF53850">
    <property type="entry name" value="Periplasmic binding protein-like II"/>
    <property type="match status" value="1"/>
</dbReference>
<sequence>MQRGAFLETARFVLPTILFLSILIVPQHAMSADKTLKLLLWQAPSTLNPHLAPGIKDQTASRIVYEPLASFDREGHLVPFLAADIPTLENGGVSADGRSVVWKLKHGIKWSDGQPFTAKDVLFTYNYITNPDVGSASVGSYKAIDKVDAVDDDTVRITFKDVNPAWALPFVGVQGMILPEHVFAPYNNKDAVTAPVNLAPIGTGPYRLKAFQTEDVLVIGEDVVNTVKAIFERNPYYRNADELTFDAVTLQGGGDASVAAKAVLKEGVVDYAWNLQVDDVVLKELETDGVGKATVSWGSYVERIMLNFTDPNRETADGERSSLQYPHPTLSDSNVRAALALAIDRQKIAALYGRTGRATSNILVAPEIFNSPNSEWAFDPDKAKSILESAGWKDSDGDGVRDKNGVPLRFLFQTTVNSVRQQTQEIVKADLEAIGVKVENKMIDSSIFLGSGPDSTNSRRHFYADMEEYAYGNKSPDPGSYMIGWTCGEAAQKANNWSGSNWARYCNKDYDTLYRASAVEVDPAKRRQIFVKMDDLLVSDFAAIPLVHWADVSGISNSLEGFDPTPWDSETWNIAGWHHK</sequence>
<comment type="similarity">
    <text evidence="2">Belongs to the bacterial solute-binding protein 5 family.</text>
</comment>
<comment type="caution">
    <text evidence="4">The sequence shown here is derived from an EMBL/GenBank/DDBJ whole genome shotgun (WGS) entry which is preliminary data.</text>
</comment>
<dbReference type="Pfam" id="PF00496">
    <property type="entry name" value="SBP_bac_5"/>
    <property type="match status" value="1"/>
</dbReference>
<dbReference type="InterPro" id="IPR030678">
    <property type="entry name" value="Peptide/Ni-bd"/>
</dbReference>
<dbReference type="InterPro" id="IPR039424">
    <property type="entry name" value="SBP_5"/>
</dbReference>
<accession>A0A120FEV4</accession>
<protein>
    <submittedName>
        <fullName evidence="4">Peptide ABC transporter substrate-binding protein</fullName>
    </submittedName>
</protein>
<dbReference type="Gene3D" id="3.10.105.10">
    <property type="entry name" value="Dipeptide-binding Protein, Domain 3"/>
    <property type="match status" value="1"/>
</dbReference>
<evidence type="ECO:0000313" key="4">
    <source>
        <dbReference type="EMBL" id="KWV41841.1"/>
    </source>
</evidence>
<evidence type="ECO:0000313" key="5">
    <source>
        <dbReference type="Proteomes" id="UP000068164"/>
    </source>
</evidence>
<organism evidence="4 5">
    <name type="scientific">Rhizobium altiplani</name>
    <dbReference type="NCBI Taxonomy" id="1864509"/>
    <lineage>
        <taxon>Bacteria</taxon>
        <taxon>Pseudomonadati</taxon>
        <taxon>Pseudomonadota</taxon>
        <taxon>Alphaproteobacteria</taxon>
        <taxon>Hyphomicrobiales</taxon>
        <taxon>Rhizobiaceae</taxon>
        <taxon>Rhizobium/Agrobacterium group</taxon>
        <taxon>Rhizobium</taxon>
    </lineage>
</organism>
<reference evidence="4 5" key="1">
    <citation type="submission" date="2015-11" db="EMBL/GenBank/DDBJ databases">
        <title>Draft Genome Sequence of the Strain BR 10423 (Rhizobium sp.) isolated from nodules of Mimosa pudica.</title>
        <authorList>
            <person name="Barauna A.C."/>
            <person name="Zilli J.E."/>
            <person name="Simoes-Araujo J.L."/>
            <person name="Reis V.M."/>
            <person name="James E.K."/>
            <person name="Reis F.B.Jr."/>
            <person name="Rouws L.F."/>
            <person name="Passos S.R."/>
            <person name="Gois S.R."/>
        </authorList>
    </citation>
    <scope>NUCLEOTIDE SEQUENCE [LARGE SCALE GENOMIC DNA]</scope>
    <source>
        <strain evidence="4 5">BR10423</strain>
    </source>
</reference>
<dbReference type="GO" id="GO:0030288">
    <property type="term" value="C:outer membrane-bounded periplasmic space"/>
    <property type="evidence" value="ECO:0007669"/>
    <property type="project" value="UniProtKB-ARBA"/>
</dbReference>
<dbReference type="PANTHER" id="PTHR30290">
    <property type="entry name" value="PERIPLASMIC BINDING COMPONENT OF ABC TRANSPORTER"/>
    <property type="match status" value="1"/>
</dbReference>
<dbReference type="OrthoDB" id="9803988at2"/>
<dbReference type="PANTHER" id="PTHR30290:SF65">
    <property type="entry name" value="MONOACYL PHOSPHATIDYLINOSITOL TETRAMANNOSIDE-BINDING PROTEIN LPQW-RELATED"/>
    <property type="match status" value="1"/>
</dbReference>
<evidence type="ECO:0000256" key="1">
    <source>
        <dbReference type="ARBA" id="ARBA00004418"/>
    </source>
</evidence>
<evidence type="ECO:0000256" key="2">
    <source>
        <dbReference type="ARBA" id="ARBA00005695"/>
    </source>
</evidence>
<dbReference type="Proteomes" id="UP000068164">
    <property type="component" value="Unassembled WGS sequence"/>
</dbReference>
<comment type="subcellular location">
    <subcellularLocation>
        <location evidence="1">Periplasm</location>
    </subcellularLocation>
</comment>
<dbReference type="PIRSF" id="PIRSF002741">
    <property type="entry name" value="MppA"/>
    <property type="match status" value="1"/>
</dbReference>
<feature type="domain" description="Solute-binding protein family 5" evidence="3">
    <location>
        <begin position="78"/>
        <end position="487"/>
    </location>
</feature>
<name>A0A120FEV4_9HYPH</name>
<dbReference type="Gene3D" id="3.40.190.10">
    <property type="entry name" value="Periplasmic binding protein-like II"/>
    <property type="match status" value="1"/>
</dbReference>
<dbReference type="InterPro" id="IPR000914">
    <property type="entry name" value="SBP_5_dom"/>
</dbReference>
<dbReference type="CDD" id="cd08513">
    <property type="entry name" value="PBP2_thermophilic_Hb8_like"/>
    <property type="match status" value="1"/>
</dbReference>
<evidence type="ECO:0000259" key="3">
    <source>
        <dbReference type="Pfam" id="PF00496"/>
    </source>
</evidence>
<keyword evidence="5" id="KW-1185">Reference proteome</keyword>